<dbReference type="GO" id="GO:0015937">
    <property type="term" value="P:coenzyme A biosynthetic process"/>
    <property type="evidence" value="ECO:0007669"/>
    <property type="project" value="UniProtKB-UniRule"/>
</dbReference>
<dbReference type="STRING" id="2741.SAMN04489866_101136"/>
<feature type="active site" description="Proton donor" evidence="3">
    <location>
        <position position="153"/>
    </location>
</feature>
<comment type="function">
    <text evidence="3">Catalyzes two sequential steps in the biosynthesis of coenzyme A. In the first step cysteine is conjugated to 4'-phosphopantothenate to form 4-phosphopantothenoylcysteine. In the second step the latter compound is decarboxylated to form 4'-phosphopantotheine.</text>
</comment>
<feature type="binding site" evidence="3">
    <location>
        <position position="332"/>
    </location>
    <ligand>
        <name>CTP</name>
        <dbReference type="ChEBI" id="CHEBI:37563"/>
    </ligand>
</feature>
<feature type="region of interest" description="Phosphopantothenate--cysteine ligase" evidence="3">
    <location>
        <begin position="185"/>
        <end position="397"/>
    </location>
</feature>
<dbReference type="SUPFAM" id="SSF52507">
    <property type="entry name" value="Homo-oligomeric flavin-containing Cys decarboxylases, HFCD"/>
    <property type="match status" value="1"/>
</dbReference>
<evidence type="ECO:0000313" key="7">
    <source>
        <dbReference type="EMBL" id="SDD08692.1"/>
    </source>
</evidence>
<comment type="pathway">
    <text evidence="3 4">Cofactor biosynthesis; coenzyme A biosynthesis; CoA from (R)-pantothenate: step 3/5.</text>
</comment>
<evidence type="ECO:0000259" key="6">
    <source>
        <dbReference type="Pfam" id="PF04127"/>
    </source>
</evidence>
<feature type="domain" description="DNA/pantothenate metabolism flavoprotein C-terminal" evidence="6">
    <location>
        <begin position="180"/>
        <end position="390"/>
    </location>
</feature>
<dbReference type="GO" id="GO:0004632">
    <property type="term" value="F:phosphopantothenate--cysteine ligase activity"/>
    <property type="evidence" value="ECO:0007669"/>
    <property type="project" value="UniProtKB-UniRule"/>
</dbReference>
<keyword evidence="3" id="KW-0460">Magnesium</keyword>
<comment type="pathway">
    <text evidence="3 4">Cofactor biosynthesis; coenzyme A biosynthesis; CoA from (R)-pantothenate: step 2/5.</text>
</comment>
<evidence type="ECO:0000259" key="5">
    <source>
        <dbReference type="Pfam" id="PF02441"/>
    </source>
</evidence>
<dbReference type="GO" id="GO:0071513">
    <property type="term" value="C:phosphopantothenoylcysteine decarboxylase complex"/>
    <property type="evidence" value="ECO:0007669"/>
    <property type="project" value="TreeGrafter"/>
</dbReference>
<comment type="caution">
    <text evidence="3">Lacks conserved residue(s) required for the propagation of feature annotation.</text>
</comment>
<keyword evidence="2 3" id="KW-0456">Lyase</keyword>
<gene>
    <name evidence="3" type="primary">coaBC</name>
    <name evidence="7" type="ORF">SAMN04489866_101136</name>
</gene>
<keyword evidence="8" id="KW-1185">Reference proteome</keyword>
<dbReference type="RefSeq" id="WP_091790832.1">
    <property type="nucleotide sequence ID" value="NZ_FNAF01000001.1"/>
</dbReference>
<dbReference type="SUPFAM" id="SSF102645">
    <property type="entry name" value="CoaB-like"/>
    <property type="match status" value="1"/>
</dbReference>
<comment type="cofactor">
    <cofactor evidence="3">
        <name>FMN</name>
        <dbReference type="ChEBI" id="CHEBI:58210"/>
    </cofactor>
    <text evidence="3">Binds 1 FMN per subunit.</text>
</comment>
<proteinExistence type="inferred from homology"/>
<dbReference type="GO" id="GO:0046872">
    <property type="term" value="F:metal ion binding"/>
    <property type="evidence" value="ECO:0007669"/>
    <property type="project" value="UniProtKB-KW"/>
</dbReference>
<comment type="catalytic activity">
    <reaction evidence="3 4">
        <text>(R)-4'-phosphopantothenate + L-cysteine + CTP = N-[(R)-4-phosphopantothenoyl]-L-cysteine + CMP + diphosphate + H(+)</text>
        <dbReference type="Rhea" id="RHEA:19397"/>
        <dbReference type="ChEBI" id="CHEBI:10986"/>
        <dbReference type="ChEBI" id="CHEBI:15378"/>
        <dbReference type="ChEBI" id="CHEBI:33019"/>
        <dbReference type="ChEBI" id="CHEBI:35235"/>
        <dbReference type="ChEBI" id="CHEBI:37563"/>
        <dbReference type="ChEBI" id="CHEBI:59458"/>
        <dbReference type="ChEBI" id="CHEBI:60377"/>
        <dbReference type="EC" id="6.3.2.5"/>
    </reaction>
</comment>
<keyword evidence="3" id="KW-0511">Multifunctional enzyme</keyword>
<evidence type="ECO:0000313" key="8">
    <source>
        <dbReference type="Proteomes" id="UP000198995"/>
    </source>
</evidence>
<keyword evidence="3 4" id="KW-0288">FMN</keyword>
<feature type="domain" description="Flavoprotein" evidence="5">
    <location>
        <begin position="1"/>
        <end position="173"/>
    </location>
</feature>
<dbReference type="InterPro" id="IPR007085">
    <property type="entry name" value="DNA/pantothenate-metab_flavo_C"/>
</dbReference>
<dbReference type="OrthoDB" id="9802554at2"/>
<organism evidence="7 8">
    <name type="scientific">Peptococcus niger</name>
    <dbReference type="NCBI Taxonomy" id="2741"/>
    <lineage>
        <taxon>Bacteria</taxon>
        <taxon>Bacillati</taxon>
        <taxon>Bacillota</taxon>
        <taxon>Clostridia</taxon>
        <taxon>Eubacteriales</taxon>
        <taxon>Peptococcaceae</taxon>
        <taxon>Peptococcus</taxon>
    </lineage>
</organism>
<evidence type="ECO:0000256" key="4">
    <source>
        <dbReference type="RuleBase" id="RU364078"/>
    </source>
</evidence>
<dbReference type="EMBL" id="FNAF01000001">
    <property type="protein sequence ID" value="SDD08692.1"/>
    <property type="molecule type" value="Genomic_DNA"/>
</dbReference>
<feature type="binding site" evidence="3">
    <location>
        <position position="336"/>
    </location>
    <ligand>
        <name>CTP</name>
        <dbReference type="ChEBI" id="CHEBI:37563"/>
    </ligand>
</feature>
<dbReference type="AlphaFoldDB" id="A0A1G6RVM6"/>
<comment type="catalytic activity">
    <reaction evidence="3 4">
        <text>N-[(R)-4-phosphopantothenoyl]-L-cysteine + H(+) = (R)-4'-phosphopantetheine + CO2</text>
        <dbReference type="Rhea" id="RHEA:16793"/>
        <dbReference type="ChEBI" id="CHEBI:15378"/>
        <dbReference type="ChEBI" id="CHEBI:16526"/>
        <dbReference type="ChEBI" id="CHEBI:59458"/>
        <dbReference type="ChEBI" id="CHEBI:61723"/>
        <dbReference type="EC" id="4.1.1.36"/>
    </reaction>
</comment>
<feature type="region of interest" description="Phosphopantothenoylcysteine decarboxylase" evidence="3">
    <location>
        <begin position="1"/>
        <end position="184"/>
    </location>
</feature>
<dbReference type="HAMAP" id="MF_02225">
    <property type="entry name" value="CoaBC"/>
    <property type="match status" value="1"/>
</dbReference>
<dbReference type="Gene3D" id="3.40.50.1950">
    <property type="entry name" value="Flavin prenyltransferase-like"/>
    <property type="match status" value="1"/>
</dbReference>
<feature type="binding site" evidence="3">
    <location>
        <begin position="299"/>
        <end position="302"/>
    </location>
    <ligand>
        <name>CTP</name>
        <dbReference type="ChEBI" id="CHEBI:37563"/>
    </ligand>
</feature>
<name>A0A1G6RVM6_PEPNI</name>
<protein>
    <recommendedName>
        <fullName evidence="3">Coenzyme A biosynthesis bifunctional protein CoaBC</fullName>
    </recommendedName>
    <alternativeName>
        <fullName evidence="3">DNA/pantothenate metabolism flavoprotein</fullName>
    </alternativeName>
    <alternativeName>
        <fullName evidence="3">Phosphopantothenoylcysteine synthetase/decarboxylase</fullName>
        <shortName evidence="3">PPCS-PPCDC</shortName>
    </alternativeName>
    <domain>
        <recommendedName>
            <fullName evidence="3">Phosphopantothenoylcysteine decarboxylase</fullName>
            <shortName evidence="3">PPC decarboxylase</shortName>
            <shortName evidence="3">PPC-DC</shortName>
            <ecNumber evidence="3">4.1.1.36</ecNumber>
        </recommendedName>
        <alternativeName>
            <fullName evidence="3">CoaC</fullName>
        </alternativeName>
    </domain>
    <domain>
        <recommendedName>
            <fullName evidence="3">Phosphopantothenate--cysteine ligase</fullName>
            <ecNumber evidence="3">6.3.2.5</ecNumber>
        </recommendedName>
        <alternativeName>
            <fullName evidence="3">CoaB</fullName>
        </alternativeName>
        <alternativeName>
            <fullName evidence="3">Phosphopantothenoylcysteine synthetase</fullName>
            <shortName evidence="3">PPC synthetase</shortName>
            <shortName evidence="3">PPC-S</shortName>
        </alternativeName>
    </domain>
</protein>
<dbReference type="UniPathway" id="UPA00241">
    <property type="reaction ID" value="UER00353"/>
</dbReference>
<feature type="binding site" evidence="3">
    <location>
        <position position="283"/>
    </location>
    <ligand>
        <name>CTP</name>
        <dbReference type="ChEBI" id="CHEBI:37563"/>
    </ligand>
</feature>
<dbReference type="EC" id="4.1.1.36" evidence="3"/>
<keyword evidence="1 3" id="KW-0210">Decarboxylase</keyword>
<comment type="similarity">
    <text evidence="3 4">In the N-terminal section; belongs to the HFCD (homo-oligomeric flavin containing Cys decarboxylase) superfamily.</text>
</comment>
<dbReference type="PANTHER" id="PTHR14359:SF6">
    <property type="entry name" value="PHOSPHOPANTOTHENOYLCYSTEINE DECARBOXYLASE"/>
    <property type="match status" value="1"/>
</dbReference>
<dbReference type="InterPro" id="IPR036551">
    <property type="entry name" value="Flavin_trans-like"/>
</dbReference>
<evidence type="ECO:0000256" key="2">
    <source>
        <dbReference type="ARBA" id="ARBA00023239"/>
    </source>
</evidence>
<dbReference type="PANTHER" id="PTHR14359">
    <property type="entry name" value="HOMO-OLIGOMERIC FLAVIN CONTAINING CYS DECARBOXYLASE FAMILY"/>
    <property type="match status" value="1"/>
</dbReference>
<dbReference type="InterPro" id="IPR003382">
    <property type="entry name" value="Flavoprotein"/>
</dbReference>
<comment type="similarity">
    <text evidence="3 4">In the C-terminal section; belongs to the PPC synthetase family.</text>
</comment>
<dbReference type="Pfam" id="PF02441">
    <property type="entry name" value="Flavoprotein"/>
    <property type="match status" value="1"/>
</dbReference>
<keyword evidence="3 4" id="KW-0436">Ligase</keyword>
<dbReference type="GO" id="GO:0010181">
    <property type="term" value="F:FMN binding"/>
    <property type="evidence" value="ECO:0007669"/>
    <property type="project" value="UniProtKB-UniRule"/>
</dbReference>
<dbReference type="InterPro" id="IPR035929">
    <property type="entry name" value="CoaB-like_sf"/>
</dbReference>
<dbReference type="EC" id="6.3.2.5" evidence="3"/>
<comment type="cofactor">
    <cofactor evidence="3">
        <name>Mg(2+)</name>
        <dbReference type="ChEBI" id="CHEBI:18420"/>
    </cofactor>
</comment>
<sequence length="397" mass="42686">MKVILAVTGGIAAYKTLPLTSALTKVGCDVQVVLTEHAQKMVLPLPYETLTSRKVISDMFDSNGEDVLAHINLARWADVLVVAPATANIIAKMAHGIADDFLSTLLLAYRGPLLLAPAMNDQMYTHPATQENLKILTSRGVQLLAPTEGALACRTVGIGKMMEPEDILTEILASTVPKTLSGKRILVTAGPTQEKVDPVRYLSNHSSGKMGYAIAQAAKNAGASVTLVSGPVHIQPPKGIKTIPVVSTCDLQKAVLSEFPQCDALIMAAAPSDYRPAVYLDNKMKKAKEAFSLDLTRNPDILSSVADIKQAHQVVVGFAAESQNVEAYAKDKLKRKRLDMIVANDITAANAGFARDVNTVTVIEQDGRISALPTMSKDRLSAEIIQRVDKLLEKRPD</sequence>
<dbReference type="Pfam" id="PF04127">
    <property type="entry name" value="DFP"/>
    <property type="match status" value="1"/>
</dbReference>
<keyword evidence="3 4" id="KW-0285">Flavoprotein</keyword>
<comment type="function">
    <text evidence="4">Catalyzes two steps in the biosynthesis of coenzyme A. In the first step cysteine is conjugated to 4'-phosphopantothenate to form 4-phosphopantothenoylcysteine, in the latter compound is decarboxylated to form 4'-phosphopantotheine.</text>
</comment>
<dbReference type="Gene3D" id="3.40.50.10300">
    <property type="entry name" value="CoaB-like"/>
    <property type="match status" value="1"/>
</dbReference>
<reference evidence="7 8" key="1">
    <citation type="submission" date="2016-10" db="EMBL/GenBank/DDBJ databases">
        <authorList>
            <person name="de Groot N.N."/>
        </authorList>
    </citation>
    <scope>NUCLEOTIDE SEQUENCE [LARGE SCALE GENOMIC DNA]</scope>
    <source>
        <strain evidence="7 8">DSM 20475</strain>
    </source>
</reference>
<dbReference type="Proteomes" id="UP000198995">
    <property type="component" value="Unassembled WGS sequence"/>
</dbReference>
<dbReference type="InterPro" id="IPR005252">
    <property type="entry name" value="CoaBC"/>
</dbReference>
<evidence type="ECO:0000256" key="1">
    <source>
        <dbReference type="ARBA" id="ARBA00022793"/>
    </source>
</evidence>
<dbReference type="NCBIfam" id="TIGR00521">
    <property type="entry name" value="coaBC_dfp"/>
    <property type="match status" value="1"/>
</dbReference>
<dbReference type="GO" id="GO:0004633">
    <property type="term" value="F:phosphopantothenoylcysteine decarboxylase activity"/>
    <property type="evidence" value="ECO:0007669"/>
    <property type="project" value="UniProtKB-UniRule"/>
</dbReference>
<accession>A0A1G6RVM6</accession>
<dbReference type="GO" id="GO:0015941">
    <property type="term" value="P:pantothenate catabolic process"/>
    <property type="evidence" value="ECO:0007669"/>
    <property type="project" value="InterPro"/>
</dbReference>
<evidence type="ECO:0000256" key="3">
    <source>
        <dbReference type="HAMAP-Rule" id="MF_02225"/>
    </source>
</evidence>
<keyword evidence="3" id="KW-0479">Metal-binding</keyword>
<feature type="binding site" evidence="3">
    <location>
        <position position="318"/>
    </location>
    <ligand>
        <name>CTP</name>
        <dbReference type="ChEBI" id="CHEBI:37563"/>
    </ligand>
</feature>
<feature type="binding site" evidence="3">
    <location>
        <position position="273"/>
    </location>
    <ligand>
        <name>CTP</name>
        <dbReference type="ChEBI" id="CHEBI:37563"/>
    </ligand>
</feature>